<protein>
    <submittedName>
        <fullName evidence="2">Extracellular solute-binding protein</fullName>
    </submittedName>
</protein>
<dbReference type="EMBL" id="VIGC01000003">
    <property type="protein sequence ID" value="TQE97506.1"/>
    <property type="molecule type" value="Genomic_DNA"/>
</dbReference>
<evidence type="ECO:0000313" key="2">
    <source>
        <dbReference type="EMBL" id="TQE97506.1"/>
    </source>
</evidence>
<dbReference type="SUPFAM" id="SSF53850">
    <property type="entry name" value="Periplasmic binding protein-like II"/>
    <property type="match status" value="1"/>
</dbReference>
<dbReference type="OrthoDB" id="9768630at2"/>
<reference evidence="2 3" key="1">
    <citation type="submission" date="2019-06" db="EMBL/GenBank/DDBJ databases">
        <title>Genome sequence of Litorilinea aerophila BAA-2444.</title>
        <authorList>
            <person name="Maclea K.S."/>
            <person name="Maurais E.G."/>
            <person name="Iannazzi L.C."/>
        </authorList>
    </citation>
    <scope>NUCLEOTIDE SEQUENCE [LARGE SCALE GENOMIC DNA]</scope>
    <source>
        <strain evidence="2 3">ATCC BAA-2444</strain>
    </source>
</reference>
<dbReference type="Pfam" id="PF01547">
    <property type="entry name" value="SBP_bac_1"/>
    <property type="match status" value="1"/>
</dbReference>
<evidence type="ECO:0000256" key="1">
    <source>
        <dbReference type="SAM" id="SignalP"/>
    </source>
</evidence>
<name>A0A540VLB6_9CHLR</name>
<organism evidence="2 3">
    <name type="scientific">Litorilinea aerophila</name>
    <dbReference type="NCBI Taxonomy" id="1204385"/>
    <lineage>
        <taxon>Bacteria</taxon>
        <taxon>Bacillati</taxon>
        <taxon>Chloroflexota</taxon>
        <taxon>Caldilineae</taxon>
        <taxon>Caldilineales</taxon>
        <taxon>Caldilineaceae</taxon>
        <taxon>Litorilinea</taxon>
    </lineage>
</organism>
<keyword evidence="3" id="KW-1185">Reference proteome</keyword>
<proteinExistence type="predicted"/>
<sequence length="453" mass="49580">MDRRQFMTRMLAAGLGLSGVSAAIAGCMPAPAPAAPQAGSAASSQGAASSGERPLTPTFYQWIVDLHPSIPEVNQRFENLNFQIAPVEGFGIERFVAEAKNQESTWDVYVGMTPFVEMTALIEAGVIEPWDEYIPKEVVDDLIPSIREECTVDGKLYSWPFLLDIIGMGWNSELTDQAGITSIPTTWDEYLAASQQIVDSGAALYGCTFDAHGWRSLAPFTHSLSTDVYTEEGLFDFTSEPAIEALKLMKEMMALSHPDILLEGATDGGVNGTPDEVAFAARKVAYYTKYFNAPLRMAANWPDPSKLKMAGLPKFAGGEGATVFWTTGACLFKYGKNKEKAAEYVRALTYDEQIWRDSIAGSATAHPGQLPPYASLYAKWDANPPDWMPPFVGLIRDQLPIARAIPNHLFGLTQFQIGKPHWETYLTGEEPDPMVAMQAAKDAVLAELEKARS</sequence>
<dbReference type="Gene3D" id="3.40.190.10">
    <property type="entry name" value="Periplasmic binding protein-like II"/>
    <property type="match status" value="1"/>
</dbReference>
<gene>
    <name evidence="2" type="ORF">FKZ61_03085</name>
</gene>
<dbReference type="InParanoid" id="A0A540VLB6"/>
<feature type="signal peptide" evidence="1">
    <location>
        <begin position="1"/>
        <end position="25"/>
    </location>
</feature>
<comment type="caution">
    <text evidence="2">The sequence shown here is derived from an EMBL/GenBank/DDBJ whole genome shotgun (WGS) entry which is preliminary data.</text>
</comment>
<dbReference type="PANTHER" id="PTHR43649">
    <property type="entry name" value="ARABINOSE-BINDING PROTEIN-RELATED"/>
    <property type="match status" value="1"/>
</dbReference>
<dbReference type="AlphaFoldDB" id="A0A540VLB6"/>
<dbReference type="PANTHER" id="PTHR43649:SF12">
    <property type="entry name" value="DIACETYLCHITOBIOSE BINDING PROTEIN DASA"/>
    <property type="match status" value="1"/>
</dbReference>
<dbReference type="Proteomes" id="UP000317371">
    <property type="component" value="Unassembled WGS sequence"/>
</dbReference>
<dbReference type="InterPro" id="IPR006059">
    <property type="entry name" value="SBP"/>
</dbReference>
<dbReference type="InterPro" id="IPR050490">
    <property type="entry name" value="Bact_solute-bd_prot1"/>
</dbReference>
<dbReference type="PROSITE" id="PS51257">
    <property type="entry name" value="PROKAR_LIPOPROTEIN"/>
    <property type="match status" value="1"/>
</dbReference>
<accession>A0A540VLB6</accession>
<keyword evidence="1" id="KW-0732">Signal</keyword>
<feature type="chain" id="PRO_5021749957" evidence="1">
    <location>
        <begin position="26"/>
        <end position="453"/>
    </location>
</feature>
<evidence type="ECO:0000313" key="3">
    <source>
        <dbReference type="Proteomes" id="UP000317371"/>
    </source>
</evidence>